<dbReference type="STRING" id="45066.Lgra_1835"/>
<dbReference type="EMBL" id="LNYE01000022">
    <property type="protein sequence ID" value="KTD10869.1"/>
    <property type="molecule type" value="Genomic_DNA"/>
</dbReference>
<reference evidence="6 8" key="1">
    <citation type="submission" date="2015-11" db="EMBL/GenBank/DDBJ databases">
        <title>Genomic analysis of 38 Legionella species identifies large and diverse effector repertoires.</title>
        <authorList>
            <person name="Burstein D."/>
            <person name="Amaro F."/>
            <person name="Zusman T."/>
            <person name="Lifshitz Z."/>
            <person name="Cohen O."/>
            <person name="Gilbert J.A."/>
            <person name="Pupko T."/>
            <person name="Shuman H.A."/>
            <person name="Segal G."/>
        </authorList>
    </citation>
    <scope>NUCLEOTIDE SEQUENCE [LARGE SCALE GENOMIC DNA]</scope>
    <source>
        <strain evidence="6 8">Lyon 8420412</strain>
    </source>
</reference>
<dbReference type="InterPro" id="IPR022211">
    <property type="entry name" value="PHBC_N"/>
</dbReference>
<gene>
    <name evidence="7" type="primary">phbC_3</name>
    <name evidence="6" type="synonym">phbC_1</name>
    <name evidence="6" type="ORF">Lgra_1835</name>
    <name evidence="7" type="ORF">NCTC12388_01362</name>
</gene>
<protein>
    <submittedName>
        <fullName evidence="7">PHA synthase</fullName>
        <ecNumber evidence="7">2.3.1.-</ecNumber>
    </submittedName>
</protein>
<evidence type="ECO:0000256" key="2">
    <source>
        <dbReference type="ARBA" id="ARBA00023315"/>
    </source>
</evidence>
<dbReference type="OrthoDB" id="7208816at2"/>
<feature type="compositionally biased region" description="Polar residues" evidence="3">
    <location>
        <begin position="1"/>
        <end position="11"/>
    </location>
</feature>
<feature type="domain" description="Poly-beta-hydroxybutyrate polymerase N-terminal" evidence="4">
    <location>
        <begin position="109"/>
        <end position="278"/>
    </location>
</feature>
<dbReference type="Pfam" id="PF07167">
    <property type="entry name" value="PhaC_N"/>
    <property type="match status" value="1"/>
</dbReference>
<dbReference type="AlphaFoldDB" id="A0A378J9F4"/>
<dbReference type="EC" id="2.3.1.-" evidence="7"/>
<dbReference type="Proteomes" id="UP000054691">
    <property type="component" value="Unassembled WGS sequence"/>
</dbReference>
<organism evidence="7 9">
    <name type="scientific">Legionella gratiana</name>
    <dbReference type="NCBI Taxonomy" id="45066"/>
    <lineage>
        <taxon>Bacteria</taxon>
        <taxon>Pseudomonadati</taxon>
        <taxon>Pseudomonadota</taxon>
        <taxon>Gammaproteobacteria</taxon>
        <taxon>Legionellales</taxon>
        <taxon>Legionellaceae</taxon>
        <taxon>Legionella</taxon>
    </lineage>
</organism>
<dbReference type="PANTHER" id="PTHR36837">
    <property type="entry name" value="POLY(3-HYDROXYALKANOATE) POLYMERASE SUBUNIT PHAC"/>
    <property type="match status" value="1"/>
</dbReference>
<evidence type="ECO:0000259" key="4">
    <source>
        <dbReference type="Pfam" id="PF07167"/>
    </source>
</evidence>
<sequence length="595" mass="67843">MKKTAQSISSENKSKLNVDNQHEKTTTHQYKEDPEKSDIFDLINKYYQANLGKLTASISPAATATSYFSWGTQLAQAPGTFLKLSLYPLLHFSDLINKLSNYDTPGNGQDVRFHTENWSLFPWRMWAELFLQLEDWSLKSVSEIPGLNDPNRRIVSFRTKQLLDALSPSNFIFTNPDLFQETLNKNGENLIRGSQLAFQDIIEKLTGVPPAGVENFTPGKQVAITKGKVIYKNHLMELIQYEAQTKKVYKEPLLILPAWIMKYYILDLLPENSLVNWLVQQGHTVFIVSWLNPDSKDRNLRIDDYYRSGAMAAINKISTLLPNTKIHLMGYCLGGTLAMITTAVMAKDQDDRIKSLSLLAAQGDFADAGELLLFINNSQVSFLENVMWEKGYLDTRQMAGSFQMLRSYDLIWSKMVQDYMHGTQRGMIPLLAWNADATRMPYKMHSEYLEKLFLNNDFSEGRFTVEGKNIAAENIKLPSFVVSTERDHVSPWESVYKIHLMIKGNITFVLANGGHNAGIVSEPGHKGSNYFIREQEKEASYISPKNWLQLAENKSGSWWLALHHWLVKQSHSKQVRPPKLDKELPDAPGTYVLQK</sequence>
<evidence type="ECO:0000313" key="7">
    <source>
        <dbReference type="EMBL" id="STX44099.1"/>
    </source>
</evidence>
<evidence type="ECO:0000256" key="1">
    <source>
        <dbReference type="ARBA" id="ARBA00022679"/>
    </source>
</evidence>
<feature type="region of interest" description="Disordered" evidence="3">
    <location>
        <begin position="576"/>
        <end position="595"/>
    </location>
</feature>
<dbReference type="SUPFAM" id="SSF53474">
    <property type="entry name" value="alpha/beta-Hydrolases"/>
    <property type="match status" value="1"/>
</dbReference>
<dbReference type="GO" id="GO:0016746">
    <property type="term" value="F:acyltransferase activity"/>
    <property type="evidence" value="ECO:0007669"/>
    <property type="project" value="UniProtKB-KW"/>
</dbReference>
<evidence type="ECO:0000256" key="3">
    <source>
        <dbReference type="SAM" id="MobiDB-lite"/>
    </source>
</evidence>
<dbReference type="GO" id="GO:0042619">
    <property type="term" value="P:poly-hydroxybutyrate biosynthetic process"/>
    <property type="evidence" value="ECO:0007669"/>
    <property type="project" value="InterPro"/>
</dbReference>
<keyword evidence="1 7" id="KW-0808">Transferase</keyword>
<dbReference type="Proteomes" id="UP000254476">
    <property type="component" value="Unassembled WGS sequence"/>
</dbReference>
<dbReference type="InterPro" id="IPR051321">
    <property type="entry name" value="PHA/PHB_synthase"/>
</dbReference>
<dbReference type="InterPro" id="IPR010941">
    <property type="entry name" value="PhaC_N"/>
</dbReference>
<keyword evidence="2 7" id="KW-0012">Acyltransferase</keyword>
<reference evidence="7 9" key="2">
    <citation type="submission" date="2018-06" db="EMBL/GenBank/DDBJ databases">
        <authorList>
            <consortium name="Pathogen Informatics"/>
            <person name="Doyle S."/>
        </authorList>
    </citation>
    <scope>NUCLEOTIDE SEQUENCE [LARGE SCALE GENOMIC DNA]</scope>
    <source>
        <strain evidence="7 9">NCTC12388</strain>
    </source>
</reference>
<feature type="domain" description="Poly-beta-hydroxybutyrate polymerase N-terminal" evidence="5">
    <location>
        <begin position="45"/>
        <end position="79"/>
    </location>
</feature>
<evidence type="ECO:0000313" key="9">
    <source>
        <dbReference type="Proteomes" id="UP000254476"/>
    </source>
</evidence>
<keyword evidence="8" id="KW-1185">Reference proteome</keyword>
<dbReference type="EMBL" id="UGOB01000001">
    <property type="protein sequence ID" value="STX44099.1"/>
    <property type="molecule type" value="Genomic_DNA"/>
</dbReference>
<accession>A0A378J9F4</accession>
<evidence type="ECO:0000313" key="8">
    <source>
        <dbReference type="Proteomes" id="UP000054691"/>
    </source>
</evidence>
<proteinExistence type="predicted"/>
<dbReference type="Gene3D" id="3.40.50.1820">
    <property type="entry name" value="alpha/beta hydrolase"/>
    <property type="match status" value="1"/>
</dbReference>
<dbReference type="InterPro" id="IPR029058">
    <property type="entry name" value="AB_hydrolase_fold"/>
</dbReference>
<feature type="region of interest" description="Disordered" evidence="3">
    <location>
        <begin position="1"/>
        <end position="31"/>
    </location>
</feature>
<name>A0A378J9F4_9GAMM</name>
<dbReference type="PANTHER" id="PTHR36837:SF5">
    <property type="entry name" value="POLY-3-HYDROXYBUTYRATE SYNTHASE"/>
    <property type="match status" value="1"/>
</dbReference>
<dbReference type="Pfam" id="PF12551">
    <property type="entry name" value="PHBC_N"/>
    <property type="match status" value="1"/>
</dbReference>
<feature type="compositionally biased region" description="Basic and acidic residues" evidence="3">
    <location>
        <begin position="12"/>
        <end position="31"/>
    </location>
</feature>
<evidence type="ECO:0000259" key="5">
    <source>
        <dbReference type="Pfam" id="PF12551"/>
    </source>
</evidence>
<evidence type="ECO:0000313" key="6">
    <source>
        <dbReference type="EMBL" id="KTD10869.1"/>
    </source>
</evidence>
<dbReference type="RefSeq" id="WP_058498962.1">
    <property type="nucleotide sequence ID" value="NZ_CAAAHW010000001.1"/>
</dbReference>